<dbReference type="InterPro" id="IPR023753">
    <property type="entry name" value="FAD/NAD-binding_dom"/>
</dbReference>
<feature type="domain" description="FAD/NAD(P)-binding" evidence="5">
    <location>
        <begin position="1"/>
        <end position="268"/>
    </location>
</feature>
<evidence type="ECO:0000313" key="7">
    <source>
        <dbReference type="EMBL" id="GAA1993465.1"/>
    </source>
</evidence>
<accession>A0ABN2SWD0</accession>
<sequence length="378" mass="40267">MAGLHTVRLLREKGFQGTITFLGAEEHVPYDRPPLSKAVLKYRGEDAVEDVAELAFAFDFEAAGVTLRFGERAVAWSPGAVITAAGDRLPYDALVVATGGEPVRLGFGETLRTFEDAVRLRETIGAGKRLAIVGAGWIGAEVATAARAAGCEVVVHEARERPLAAVFPAAVGDAMAVWYRQAGAVLRCSDPISAAPQDADHVLVAVGARPDTRWLGPAFHRASDGSLLVSEHLETNVPGVYAVGDVAAYRSLRYGGEHIRVEHWDNALRGPDAVVANVIEGVGAEVHDPVPYFWSEQFGRMVQYVGRHSATDRMVLRGSPHEPSWAAVWLDPLHRATAVLAVGRPRDLAQGRRLVAAGTVLDAARVADAGAPLTSAAM</sequence>
<dbReference type="EMBL" id="BAAAQM010000050">
    <property type="protein sequence ID" value="GAA1993465.1"/>
    <property type="molecule type" value="Genomic_DNA"/>
</dbReference>
<dbReference type="InterPro" id="IPR016156">
    <property type="entry name" value="FAD/NAD-linked_Rdtase_dimer_sf"/>
</dbReference>
<evidence type="ECO:0000313" key="8">
    <source>
        <dbReference type="Proteomes" id="UP001499854"/>
    </source>
</evidence>
<dbReference type="PRINTS" id="PR00368">
    <property type="entry name" value="FADPNR"/>
</dbReference>
<dbReference type="Gene3D" id="3.50.50.60">
    <property type="entry name" value="FAD/NAD(P)-binding domain"/>
    <property type="match status" value="2"/>
</dbReference>
<keyword evidence="4" id="KW-0560">Oxidoreductase</keyword>
<dbReference type="Proteomes" id="UP001499854">
    <property type="component" value="Unassembled WGS sequence"/>
</dbReference>
<dbReference type="SUPFAM" id="SSF55424">
    <property type="entry name" value="FAD/NAD-linked reductases, dimerisation (C-terminal) domain"/>
    <property type="match status" value="1"/>
</dbReference>
<evidence type="ECO:0000259" key="5">
    <source>
        <dbReference type="Pfam" id="PF07992"/>
    </source>
</evidence>
<dbReference type="PRINTS" id="PR00411">
    <property type="entry name" value="PNDRDTASEI"/>
</dbReference>
<keyword evidence="8" id="KW-1185">Reference proteome</keyword>
<dbReference type="InterPro" id="IPR028202">
    <property type="entry name" value="Reductase_C"/>
</dbReference>
<evidence type="ECO:0000256" key="1">
    <source>
        <dbReference type="ARBA" id="ARBA00001974"/>
    </source>
</evidence>
<organism evidence="7 8">
    <name type="scientific">Catenulispora subtropica</name>
    <dbReference type="NCBI Taxonomy" id="450798"/>
    <lineage>
        <taxon>Bacteria</taxon>
        <taxon>Bacillati</taxon>
        <taxon>Actinomycetota</taxon>
        <taxon>Actinomycetes</taxon>
        <taxon>Catenulisporales</taxon>
        <taxon>Catenulisporaceae</taxon>
        <taxon>Catenulispora</taxon>
    </lineage>
</organism>
<evidence type="ECO:0000256" key="3">
    <source>
        <dbReference type="ARBA" id="ARBA00022827"/>
    </source>
</evidence>
<dbReference type="PANTHER" id="PTHR43557">
    <property type="entry name" value="APOPTOSIS-INDUCING FACTOR 1"/>
    <property type="match status" value="1"/>
</dbReference>
<comment type="cofactor">
    <cofactor evidence="1">
        <name>FAD</name>
        <dbReference type="ChEBI" id="CHEBI:57692"/>
    </cofactor>
</comment>
<reference evidence="7 8" key="1">
    <citation type="journal article" date="2019" name="Int. J. Syst. Evol. Microbiol.">
        <title>The Global Catalogue of Microorganisms (GCM) 10K type strain sequencing project: providing services to taxonomists for standard genome sequencing and annotation.</title>
        <authorList>
            <consortium name="The Broad Institute Genomics Platform"/>
            <consortium name="The Broad Institute Genome Sequencing Center for Infectious Disease"/>
            <person name="Wu L."/>
            <person name="Ma J."/>
        </authorList>
    </citation>
    <scope>NUCLEOTIDE SEQUENCE [LARGE SCALE GENOMIC DNA]</scope>
    <source>
        <strain evidence="7 8">JCM 16013</strain>
    </source>
</reference>
<keyword evidence="2" id="KW-0285">Flavoprotein</keyword>
<proteinExistence type="predicted"/>
<dbReference type="SUPFAM" id="SSF51905">
    <property type="entry name" value="FAD/NAD(P)-binding domain"/>
    <property type="match status" value="2"/>
</dbReference>
<keyword evidence="3" id="KW-0274">FAD</keyword>
<evidence type="ECO:0000256" key="2">
    <source>
        <dbReference type="ARBA" id="ARBA00022630"/>
    </source>
</evidence>
<dbReference type="Gene3D" id="3.30.390.30">
    <property type="match status" value="1"/>
</dbReference>
<comment type="caution">
    <text evidence="7">The sequence shown here is derived from an EMBL/GenBank/DDBJ whole genome shotgun (WGS) entry which is preliminary data.</text>
</comment>
<evidence type="ECO:0000256" key="4">
    <source>
        <dbReference type="ARBA" id="ARBA00023002"/>
    </source>
</evidence>
<dbReference type="Pfam" id="PF14759">
    <property type="entry name" value="Reductase_C"/>
    <property type="match status" value="1"/>
</dbReference>
<dbReference type="Pfam" id="PF07992">
    <property type="entry name" value="Pyr_redox_2"/>
    <property type="match status" value="1"/>
</dbReference>
<gene>
    <name evidence="7" type="ORF">GCM10009838_66900</name>
</gene>
<dbReference type="PANTHER" id="PTHR43557:SF2">
    <property type="entry name" value="RIESKE DOMAIN-CONTAINING PROTEIN-RELATED"/>
    <property type="match status" value="1"/>
</dbReference>
<evidence type="ECO:0000259" key="6">
    <source>
        <dbReference type="Pfam" id="PF14759"/>
    </source>
</evidence>
<feature type="domain" description="Reductase C-terminal" evidence="6">
    <location>
        <begin position="292"/>
        <end position="376"/>
    </location>
</feature>
<name>A0ABN2SWD0_9ACTN</name>
<protein>
    <submittedName>
        <fullName evidence="7">FAD-dependent oxidoreductase</fullName>
    </submittedName>
</protein>
<dbReference type="InterPro" id="IPR050446">
    <property type="entry name" value="FAD-oxidoreductase/Apoptosis"/>
</dbReference>
<dbReference type="InterPro" id="IPR036188">
    <property type="entry name" value="FAD/NAD-bd_sf"/>
</dbReference>